<dbReference type="NCBIfam" id="TIGR01241">
    <property type="entry name" value="FtsH_fam"/>
    <property type="match status" value="1"/>
</dbReference>
<keyword evidence="14" id="KW-1003">Cell membrane</keyword>
<feature type="binding site" evidence="14">
    <location>
        <position position="359"/>
    </location>
    <ligand>
        <name>Zn(2+)</name>
        <dbReference type="ChEBI" id="CHEBI:29105"/>
        <note>catalytic</note>
    </ligand>
</feature>
<dbReference type="Gene3D" id="3.40.50.300">
    <property type="entry name" value="P-loop containing nucleotide triphosphate hydrolases"/>
    <property type="match status" value="1"/>
</dbReference>
<dbReference type="EC" id="3.4.24.-" evidence="14"/>
<comment type="subunit">
    <text evidence="14">Homohexamer.</text>
</comment>
<dbReference type="PANTHER" id="PTHR23076">
    <property type="entry name" value="METALLOPROTEASE M41 FTSH"/>
    <property type="match status" value="1"/>
</dbReference>
<evidence type="ECO:0000256" key="8">
    <source>
        <dbReference type="ARBA" id="ARBA00022833"/>
    </source>
</evidence>
<dbReference type="Proteomes" id="UP000277811">
    <property type="component" value="Unassembled WGS sequence"/>
</dbReference>
<comment type="similarity">
    <text evidence="13 14">In the central section; belongs to the AAA ATPase family.</text>
</comment>
<dbReference type="Pfam" id="PF17862">
    <property type="entry name" value="AAA_lid_3"/>
    <property type="match status" value="1"/>
</dbReference>
<dbReference type="GO" id="GO:0004176">
    <property type="term" value="F:ATP-dependent peptidase activity"/>
    <property type="evidence" value="ECO:0007669"/>
    <property type="project" value="InterPro"/>
</dbReference>
<dbReference type="PANTHER" id="PTHR23076:SF97">
    <property type="entry name" value="ATP-DEPENDENT ZINC METALLOPROTEASE YME1L1"/>
    <property type="match status" value="1"/>
</dbReference>
<feature type="binding site" evidence="14">
    <location>
        <begin position="61"/>
        <end position="68"/>
    </location>
    <ligand>
        <name>ATP</name>
        <dbReference type="ChEBI" id="CHEBI:30616"/>
    </ligand>
</feature>
<evidence type="ECO:0000256" key="5">
    <source>
        <dbReference type="ARBA" id="ARBA00022723"/>
    </source>
</evidence>
<dbReference type="Pfam" id="PF01434">
    <property type="entry name" value="Peptidase_M41"/>
    <property type="match status" value="1"/>
</dbReference>
<dbReference type="Gene3D" id="1.20.58.760">
    <property type="entry name" value="Peptidase M41"/>
    <property type="match status" value="1"/>
</dbReference>
<keyword evidence="6 14" id="KW-0547">Nucleotide-binding</keyword>
<evidence type="ECO:0000256" key="7">
    <source>
        <dbReference type="ARBA" id="ARBA00022801"/>
    </source>
</evidence>
<keyword evidence="10 14" id="KW-1133">Transmembrane helix</keyword>
<protein>
    <recommendedName>
        <fullName evidence="14">ATP-dependent zinc metalloprotease FtsH</fullName>
        <ecNumber evidence="14">3.4.24.-</ecNumber>
    </recommendedName>
</protein>
<dbReference type="GO" id="GO:0016887">
    <property type="term" value="F:ATP hydrolysis activity"/>
    <property type="evidence" value="ECO:0007669"/>
    <property type="project" value="UniProtKB-UniRule"/>
</dbReference>
<dbReference type="PROSITE" id="PS00674">
    <property type="entry name" value="AAA"/>
    <property type="match status" value="1"/>
</dbReference>
<dbReference type="InterPro" id="IPR041569">
    <property type="entry name" value="AAA_lid_3"/>
</dbReference>
<keyword evidence="7 14" id="KW-0378">Hydrolase</keyword>
<evidence type="ECO:0000256" key="6">
    <source>
        <dbReference type="ARBA" id="ARBA00022741"/>
    </source>
</evidence>
<feature type="binding site" evidence="14">
    <location>
        <position position="287"/>
    </location>
    <ligand>
        <name>Zn(2+)</name>
        <dbReference type="ChEBI" id="CHEBI:29105"/>
        <note>catalytic</note>
    </ligand>
</feature>
<keyword evidence="18" id="KW-1185">Reference proteome</keyword>
<feature type="binding site" evidence="14">
    <location>
        <position position="283"/>
    </location>
    <ligand>
        <name>Zn(2+)</name>
        <dbReference type="ChEBI" id="CHEBI:29105"/>
        <note>catalytic</note>
    </ligand>
</feature>
<keyword evidence="4 14" id="KW-0812">Transmembrane</keyword>
<evidence type="ECO:0000256" key="15">
    <source>
        <dbReference type="RuleBase" id="RU003651"/>
    </source>
</evidence>
<evidence type="ECO:0000256" key="13">
    <source>
        <dbReference type="ARBA" id="ARBA00061570"/>
    </source>
</evidence>
<dbReference type="FunFam" id="1.10.8.60:FF:000001">
    <property type="entry name" value="ATP-dependent zinc metalloprotease FtsH"/>
    <property type="match status" value="1"/>
</dbReference>
<comment type="function">
    <text evidence="14">Acts as a processive, ATP-dependent zinc metallopeptidase for both cytoplasmic and membrane proteins. Plays a role in the quality control of integral membrane proteins.</text>
</comment>
<accession>A0A498R332</accession>
<dbReference type="InterPro" id="IPR000642">
    <property type="entry name" value="Peptidase_M41"/>
</dbReference>
<dbReference type="EMBL" id="UPPP01000059">
    <property type="protein sequence ID" value="VBB05801.1"/>
    <property type="molecule type" value="Genomic_DNA"/>
</dbReference>
<dbReference type="InterPro" id="IPR003593">
    <property type="entry name" value="AAA+_ATPase"/>
</dbReference>
<comment type="similarity">
    <text evidence="2 14">In the C-terminal section; belongs to the peptidase M41 family.</text>
</comment>
<evidence type="ECO:0000256" key="10">
    <source>
        <dbReference type="ARBA" id="ARBA00022989"/>
    </source>
</evidence>
<dbReference type="Pfam" id="PF00004">
    <property type="entry name" value="AAA"/>
    <property type="match status" value="1"/>
</dbReference>
<dbReference type="InterPro" id="IPR003959">
    <property type="entry name" value="ATPase_AAA_core"/>
</dbReference>
<dbReference type="GO" id="GO:0005524">
    <property type="term" value="F:ATP binding"/>
    <property type="evidence" value="ECO:0007669"/>
    <property type="project" value="UniProtKB-UniRule"/>
</dbReference>
<dbReference type="FunFam" id="3.40.50.300:FF:000001">
    <property type="entry name" value="ATP-dependent zinc metalloprotease FtsH"/>
    <property type="match status" value="1"/>
</dbReference>
<evidence type="ECO:0000256" key="3">
    <source>
        <dbReference type="ARBA" id="ARBA00022670"/>
    </source>
</evidence>
<keyword evidence="5 14" id="KW-0479">Metal-binding</keyword>
<dbReference type="GO" id="GO:0006508">
    <property type="term" value="P:proteolysis"/>
    <property type="evidence" value="ECO:0007669"/>
    <property type="project" value="UniProtKB-KW"/>
</dbReference>
<dbReference type="SMART" id="SM00382">
    <property type="entry name" value="AAA"/>
    <property type="match status" value="1"/>
</dbReference>
<keyword evidence="9 14" id="KW-0067">ATP-binding</keyword>
<dbReference type="CDD" id="cd19501">
    <property type="entry name" value="RecA-like_FtsH"/>
    <property type="match status" value="1"/>
</dbReference>
<evidence type="ECO:0000256" key="2">
    <source>
        <dbReference type="ARBA" id="ARBA00010044"/>
    </source>
</evidence>
<evidence type="ECO:0000313" key="17">
    <source>
        <dbReference type="EMBL" id="VBB05801.1"/>
    </source>
</evidence>
<evidence type="ECO:0000256" key="12">
    <source>
        <dbReference type="ARBA" id="ARBA00023136"/>
    </source>
</evidence>
<feature type="domain" description="AAA+ ATPase" evidence="16">
    <location>
        <begin position="53"/>
        <end position="192"/>
    </location>
</feature>
<evidence type="ECO:0000256" key="1">
    <source>
        <dbReference type="ARBA" id="ARBA00004370"/>
    </source>
</evidence>
<organism evidence="17 18">
    <name type="scientific">Lucifera butyrica</name>
    <dbReference type="NCBI Taxonomy" id="1351585"/>
    <lineage>
        <taxon>Bacteria</taxon>
        <taxon>Bacillati</taxon>
        <taxon>Bacillota</taxon>
        <taxon>Negativicutes</taxon>
        <taxon>Veillonellales</taxon>
        <taxon>Veillonellaceae</taxon>
        <taxon>Lucifera</taxon>
    </lineage>
</organism>
<dbReference type="HAMAP" id="MF_01458">
    <property type="entry name" value="FtsH"/>
    <property type="match status" value="1"/>
</dbReference>
<keyword evidence="11 14" id="KW-0482">Metalloprotease</keyword>
<dbReference type="InterPro" id="IPR003960">
    <property type="entry name" value="ATPase_AAA_CS"/>
</dbReference>
<keyword evidence="3 14" id="KW-0645">Protease</keyword>
<reference evidence="17 18" key="1">
    <citation type="submission" date="2018-06" db="EMBL/GenBank/DDBJ databases">
        <authorList>
            <person name="Strepis N."/>
        </authorList>
    </citation>
    <scope>NUCLEOTIDE SEQUENCE [LARGE SCALE GENOMIC DNA]</scope>
    <source>
        <strain evidence="17">LUCI</strain>
    </source>
</reference>
<comment type="subcellular location">
    <subcellularLocation>
        <location evidence="14">Cell membrane</location>
        <topology evidence="14">Multi-pass membrane protein</topology>
        <orientation evidence="14">Cytoplasmic side</orientation>
    </subcellularLocation>
    <subcellularLocation>
        <location evidence="1">Membrane</location>
    </subcellularLocation>
</comment>
<evidence type="ECO:0000256" key="11">
    <source>
        <dbReference type="ARBA" id="ARBA00023049"/>
    </source>
</evidence>
<evidence type="ECO:0000256" key="14">
    <source>
        <dbReference type="HAMAP-Rule" id="MF_01458"/>
    </source>
</evidence>
<dbReference type="SUPFAM" id="SSF52540">
    <property type="entry name" value="P-loop containing nucleoside triphosphate hydrolases"/>
    <property type="match status" value="1"/>
</dbReference>
<dbReference type="SUPFAM" id="SSF140990">
    <property type="entry name" value="FtsH protease domain-like"/>
    <property type="match status" value="1"/>
</dbReference>
<dbReference type="GO" id="GO:0008270">
    <property type="term" value="F:zinc ion binding"/>
    <property type="evidence" value="ECO:0007669"/>
    <property type="project" value="UniProtKB-UniRule"/>
</dbReference>
<gene>
    <name evidence="14" type="primary">ftsH</name>
    <name evidence="17" type="ORF">LUCI_1012</name>
</gene>
<keyword evidence="12 14" id="KW-0472">Membrane</keyword>
<keyword evidence="8 14" id="KW-0862">Zinc</keyword>
<feature type="active site" evidence="14">
    <location>
        <position position="284"/>
    </location>
</feature>
<dbReference type="GO" id="GO:0004222">
    <property type="term" value="F:metalloendopeptidase activity"/>
    <property type="evidence" value="ECO:0007669"/>
    <property type="project" value="InterPro"/>
</dbReference>
<dbReference type="RefSeq" id="WP_122626773.1">
    <property type="nucleotide sequence ID" value="NZ_UPPP01000059.1"/>
</dbReference>
<evidence type="ECO:0000259" key="16">
    <source>
        <dbReference type="SMART" id="SM00382"/>
    </source>
</evidence>
<name>A0A498R332_9FIRM</name>
<comment type="similarity">
    <text evidence="15">Belongs to the AAA ATPase family.</text>
</comment>
<evidence type="ECO:0000313" key="18">
    <source>
        <dbReference type="Proteomes" id="UP000277811"/>
    </source>
</evidence>
<dbReference type="FunFam" id="1.20.58.760:FF:000001">
    <property type="entry name" value="ATP-dependent zinc metalloprotease FtsH"/>
    <property type="match status" value="1"/>
</dbReference>
<evidence type="ECO:0000256" key="9">
    <source>
        <dbReference type="ARBA" id="ARBA00022840"/>
    </source>
</evidence>
<dbReference type="InterPro" id="IPR027417">
    <property type="entry name" value="P-loop_NTPase"/>
</dbReference>
<comment type="cofactor">
    <cofactor evidence="14">
        <name>Zn(2+)</name>
        <dbReference type="ChEBI" id="CHEBI:29105"/>
    </cofactor>
    <text evidence="14">Binds 1 zinc ion per subunit.</text>
</comment>
<dbReference type="OrthoDB" id="9809379at2"/>
<dbReference type="GO" id="GO:0030163">
    <property type="term" value="P:protein catabolic process"/>
    <property type="evidence" value="ECO:0007669"/>
    <property type="project" value="UniProtKB-UniRule"/>
</dbReference>
<dbReference type="Gene3D" id="1.10.8.60">
    <property type="match status" value="1"/>
</dbReference>
<dbReference type="GO" id="GO:0005886">
    <property type="term" value="C:plasma membrane"/>
    <property type="evidence" value="ECO:0007669"/>
    <property type="project" value="UniProtKB-SubCell"/>
</dbReference>
<dbReference type="AlphaFoldDB" id="A0A498R332"/>
<proteinExistence type="inferred from homology"/>
<sequence>MSYRKRRTKLRVSHKSRVTFGNVAGAEEAKQDLMEILEFIKHPKKFREMGARIPNGVLLYGPPGTGKTLLARATAGEAGVPFFSISASEFVEMYVGVGASRVRDLFRQARRKTPSIIFIDEIDAVGRQRGTGLGDGHDEREQTLNQLLVEMDGFSASRGVIIIAATNRPDILDPALLRAGRFDRRIFVDRPDAKGRQEILNVHTAGKPVSAEVDLAVIARRISGFTGADIGNLVNEAALLAIRFGKKQIEMDDFEEAIELVIAGPERKSRVLSERDRKIVAYHEAGHALISLLSGQADPLHKVSIVQRGRAGGYTLTLPREDRYFTTKSELVGQIKKLLGGRVAEVLVLQEISTGAQNDLKQAAEIAHKMVCDYGMSSLGPVSYEQSEEVFLGRDITRQHNRSEGFFSGIDQEIRDIIKSAYGEAEKIIQDNINSLHRIASALLERETLAGDDVRQLVKWESFTRA</sequence>
<dbReference type="InterPro" id="IPR037219">
    <property type="entry name" value="Peptidase_M41-like"/>
</dbReference>
<dbReference type="InterPro" id="IPR005936">
    <property type="entry name" value="FtsH"/>
</dbReference>
<evidence type="ECO:0000256" key="4">
    <source>
        <dbReference type="ARBA" id="ARBA00022692"/>
    </source>
</evidence>